<dbReference type="EMBL" id="CAJVPK010000339">
    <property type="protein sequence ID" value="CAG8496578.1"/>
    <property type="molecule type" value="Genomic_DNA"/>
</dbReference>
<keyword evidence="2" id="KW-1185">Reference proteome</keyword>
<accession>A0A9N8ZIA1</accession>
<reference evidence="1" key="1">
    <citation type="submission" date="2021-06" db="EMBL/GenBank/DDBJ databases">
        <authorList>
            <person name="Kallberg Y."/>
            <person name="Tangrot J."/>
            <person name="Rosling A."/>
        </authorList>
    </citation>
    <scope>NUCLEOTIDE SEQUENCE</scope>
    <source>
        <strain evidence="1">AZ414A</strain>
    </source>
</reference>
<dbReference type="OrthoDB" id="2426885at2759"/>
<evidence type="ECO:0000313" key="1">
    <source>
        <dbReference type="EMBL" id="CAG8496578.1"/>
    </source>
</evidence>
<proteinExistence type="predicted"/>
<sequence>MNKTPLTFDMSSNMTIEETSFRTVSIYTTRHEKSNFTVILFCIADSTKLLPLIIFKLVNVPQQIFPSEVIIRTNRKRYMNSDEMICSLTSKLQPLDVSIKKLFKNKYYNNWMAEEIKKLTPTKYIQYPTYNLVVQ</sequence>
<name>A0A9N8ZIA1_9GLOM</name>
<gene>
    <name evidence="1" type="ORF">DEBURN_LOCUS4452</name>
</gene>
<dbReference type="Proteomes" id="UP000789706">
    <property type="component" value="Unassembled WGS sequence"/>
</dbReference>
<comment type="caution">
    <text evidence="1">The sequence shown here is derived from an EMBL/GenBank/DDBJ whole genome shotgun (WGS) entry which is preliminary data.</text>
</comment>
<protein>
    <submittedName>
        <fullName evidence="1">642_t:CDS:1</fullName>
    </submittedName>
</protein>
<dbReference type="AlphaFoldDB" id="A0A9N8ZIA1"/>
<organism evidence="1 2">
    <name type="scientific">Diversispora eburnea</name>
    <dbReference type="NCBI Taxonomy" id="1213867"/>
    <lineage>
        <taxon>Eukaryota</taxon>
        <taxon>Fungi</taxon>
        <taxon>Fungi incertae sedis</taxon>
        <taxon>Mucoromycota</taxon>
        <taxon>Glomeromycotina</taxon>
        <taxon>Glomeromycetes</taxon>
        <taxon>Diversisporales</taxon>
        <taxon>Diversisporaceae</taxon>
        <taxon>Diversispora</taxon>
    </lineage>
</organism>
<evidence type="ECO:0000313" key="2">
    <source>
        <dbReference type="Proteomes" id="UP000789706"/>
    </source>
</evidence>